<protein>
    <submittedName>
        <fullName evidence="1">Uncharacterized protein</fullName>
    </submittedName>
</protein>
<dbReference type="EMBL" id="JAFIQS010000004">
    <property type="protein sequence ID" value="KAG5169911.1"/>
    <property type="molecule type" value="Genomic_DNA"/>
</dbReference>
<gene>
    <name evidence="1" type="ORF">JR316_004293</name>
</gene>
<sequence>MALATRTACYPHRTAAAAAAAHTHRPRATAPLAARTTPLLATCTAAAHTRRTAPYPHRLLPAPHRHCCPYLPPAFYPHCTAEQPIPTTRALLLATRTAASHIRPTAHDPHHSIPTPLATCTAPPLLLPACYCPAHYPHYTTARYPHRAAAAAHTRRLLATRTALLLLPIPTTRALLLATRTATAHTRPTAHNPHHSISTPLATRTAPPLLPIPAVRLLPAPHHHCCCPLATAPLATPLATAPLATPARYCPACYPRHTIACYPHCTAAAAHTRCPLAMHRHFSPTARRCFPPHCTSAPPLATNFTQAAAHRHDPPAAAYHCYSHIISSGF</sequence>
<organism evidence="1">
    <name type="scientific">Psilocybe cubensis</name>
    <name type="common">Psychedelic mushroom</name>
    <name type="synonym">Stropharia cubensis</name>
    <dbReference type="NCBI Taxonomy" id="181762"/>
    <lineage>
        <taxon>Eukaryota</taxon>
        <taxon>Fungi</taxon>
        <taxon>Dikarya</taxon>
        <taxon>Basidiomycota</taxon>
        <taxon>Agaricomycotina</taxon>
        <taxon>Agaricomycetes</taxon>
        <taxon>Agaricomycetidae</taxon>
        <taxon>Agaricales</taxon>
        <taxon>Agaricineae</taxon>
        <taxon>Strophariaceae</taxon>
        <taxon>Psilocybe</taxon>
    </lineage>
</organism>
<comment type="caution">
    <text evidence="1">The sequence shown here is derived from an EMBL/GenBank/DDBJ whole genome shotgun (WGS) entry which is preliminary data.</text>
</comment>
<name>A0A8H8CLJ1_PSICU</name>
<accession>A0A8H8CLJ1</accession>
<proteinExistence type="predicted"/>
<reference evidence="1" key="1">
    <citation type="submission" date="2021-02" db="EMBL/GenBank/DDBJ databases">
        <title>Psilocybe cubensis genome.</title>
        <authorList>
            <person name="Mckernan K.J."/>
            <person name="Crawford S."/>
            <person name="Trippe A."/>
            <person name="Kane L.T."/>
            <person name="Mclaughlin S."/>
        </authorList>
    </citation>
    <scope>NUCLEOTIDE SEQUENCE [LARGE SCALE GENOMIC DNA]</scope>
    <source>
        <strain evidence="1">MGC-MH-2018</strain>
    </source>
</reference>
<evidence type="ECO:0000313" key="1">
    <source>
        <dbReference type="EMBL" id="KAG5169911.1"/>
    </source>
</evidence>
<dbReference type="AlphaFoldDB" id="A0A8H8CLJ1"/>